<dbReference type="InterPro" id="IPR038718">
    <property type="entry name" value="SNF2-like_sf"/>
</dbReference>
<feature type="compositionally biased region" description="Low complexity" evidence="13">
    <location>
        <begin position="88"/>
        <end position="120"/>
    </location>
</feature>
<proteinExistence type="inferred from homology"/>
<accession>A0ABY8TJ49</accession>
<feature type="compositionally biased region" description="Low complexity" evidence="13">
    <location>
        <begin position="405"/>
        <end position="415"/>
    </location>
</feature>
<dbReference type="InterPro" id="IPR001650">
    <property type="entry name" value="Helicase_C-like"/>
</dbReference>
<feature type="domain" description="Helicase C-terminal" evidence="15">
    <location>
        <begin position="1113"/>
        <end position="1196"/>
    </location>
</feature>
<organism evidence="16 17">
    <name type="scientific">Tetradesmus obliquus</name>
    <name type="common">Green alga</name>
    <name type="synonym">Acutodesmus obliquus</name>
    <dbReference type="NCBI Taxonomy" id="3088"/>
    <lineage>
        <taxon>Eukaryota</taxon>
        <taxon>Viridiplantae</taxon>
        <taxon>Chlorophyta</taxon>
        <taxon>core chlorophytes</taxon>
        <taxon>Chlorophyceae</taxon>
        <taxon>CS clade</taxon>
        <taxon>Sphaeropleales</taxon>
        <taxon>Scenedesmaceae</taxon>
        <taxon>Tetradesmus</taxon>
    </lineage>
</organism>
<evidence type="ECO:0000256" key="5">
    <source>
        <dbReference type="ARBA" id="ARBA00022763"/>
    </source>
</evidence>
<evidence type="ECO:0000256" key="11">
    <source>
        <dbReference type="RuleBase" id="RU368001"/>
    </source>
</evidence>
<comment type="function">
    <text evidence="11">ATPase component of the INO80 complex which remodels chromatin by shifting nucleosomes and is involved in DNA repair.</text>
</comment>
<dbReference type="Gene3D" id="3.40.50.10810">
    <property type="entry name" value="Tandem AAA-ATPase domain"/>
    <property type="match status" value="1"/>
</dbReference>
<dbReference type="EC" id="3.6.4.-" evidence="11"/>
<dbReference type="EMBL" id="CP126208">
    <property type="protein sequence ID" value="WIA08331.1"/>
    <property type="molecule type" value="Genomic_DNA"/>
</dbReference>
<dbReference type="Gene3D" id="3.40.50.300">
    <property type="entry name" value="P-loop containing nucleotide triphosphate hydrolases"/>
    <property type="match status" value="1"/>
</dbReference>
<evidence type="ECO:0000256" key="4">
    <source>
        <dbReference type="ARBA" id="ARBA00022741"/>
    </source>
</evidence>
<dbReference type="InterPro" id="IPR050520">
    <property type="entry name" value="INO80/SWR1_helicase"/>
</dbReference>
<feature type="region of interest" description="Disordered" evidence="13">
    <location>
        <begin position="1241"/>
        <end position="1267"/>
    </location>
</feature>
<dbReference type="InterPro" id="IPR014001">
    <property type="entry name" value="Helicase_ATP-bd"/>
</dbReference>
<comment type="catalytic activity">
    <reaction evidence="11">
        <text>ATP + H2O = ADP + phosphate + H(+)</text>
        <dbReference type="Rhea" id="RHEA:13065"/>
        <dbReference type="ChEBI" id="CHEBI:15377"/>
        <dbReference type="ChEBI" id="CHEBI:15378"/>
        <dbReference type="ChEBI" id="CHEBI:30616"/>
        <dbReference type="ChEBI" id="CHEBI:43474"/>
        <dbReference type="ChEBI" id="CHEBI:456216"/>
    </reaction>
</comment>
<dbReference type="Pfam" id="PF00271">
    <property type="entry name" value="Helicase_C"/>
    <property type="match status" value="1"/>
</dbReference>
<keyword evidence="12" id="KW-0175">Coiled coil</keyword>
<dbReference type="PANTHER" id="PTHR45685">
    <property type="entry name" value="HELICASE SRCAP-RELATED"/>
    <property type="match status" value="1"/>
</dbReference>
<protein>
    <recommendedName>
        <fullName evidence="3 11">Chromatin-remodeling ATPase INO80</fullName>
        <ecNumber evidence="11">3.6.4.-</ecNumber>
    </recommendedName>
</protein>
<keyword evidence="4" id="KW-0547">Nucleotide-binding</keyword>
<evidence type="ECO:0000256" key="7">
    <source>
        <dbReference type="ARBA" id="ARBA00022840"/>
    </source>
</evidence>
<feature type="compositionally biased region" description="Gly residues" evidence="13">
    <location>
        <begin position="420"/>
        <end position="438"/>
    </location>
</feature>
<keyword evidence="8 11" id="KW-0238">DNA-binding</keyword>
<dbReference type="InterPro" id="IPR000330">
    <property type="entry name" value="SNF2_N"/>
</dbReference>
<reference evidence="16 17" key="1">
    <citation type="submission" date="2023-05" db="EMBL/GenBank/DDBJ databases">
        <title>A 100% complete, gapless, phased diploid assembly of the Scenedesmus obliquus UTEX 3031 genome.</title>
        <authorList>
            <person name="Biondi T.C."/>
            <person name="Hanschen E.R."/>
            <person name="Kwon T."/>
            <person name="Eng W."/>
            <person name="Kruse C.P.S."/>
            <person name="Koehler S.I."/>
            <person name="Kunde Y."/>
            <person name="Gleasner C.D."/>
            <person name="You Mak K.T."/>
            <person name="Polle J."/>
            <person name="Hovde B.T."/>
            <person name="Starkenburg S.R."/>
        </authorList>
    </citation>
    <scope>NUCLEOTIDE SEQUENCE [LARGE SCALE GENOMIC DNA]</scope>
    <source>
        <strain evidence="16 17">DOE0152z</strain>
    </source>
</reference>
<feature type="region of interest" description="Disordered" evidence="13">
    <location>
        <begin position="1022"/>
        <end position="1062"/>
    </location>
</feature>
<dbReference type="CDD" id="cd18793">
    <property type="entry name" value="SF2_C_SNF"/>
    <property type="match status" value="1"/>
</dbReference>
<dbReference type="SUPFAM" id="SSF52540">
    <property type="entry name" value="P-loop containing nucleoside triphosphate hydrolases"/>
    <property type="match status" value="2"/>
</dbReference>
<keyword evidence="10" id="KW-0539">Nucleus</keyword>
<evidence type="ECO:0000313" key="16">
    <source>
        <dbReference type="EMBL" id="WIA08331.1"/>
    </source>
</evidence>
<feature type="region of interest" description="Disordered" evidence="13">
    <location>
        <begin position="87"/>
        <end position="120"/>
    </location>
</feature>
<keyword evidence="6 11" id="KW-0378">Hydrolase</keyword>
<feature type="region of interest" description="Disordered" evidence="13">
    <location>
        <begin position="890"/>
        <end position="910"/>
    </location>
</feature>
<feature type="region of interest" description="Disordered" evidence="13">
    <location>
        <begin position="1336"/>
        <end position="1432"/>
    </location>
</feature>
<gene>
    <name evidence="16" type="ORF">OEZ85_007772</name>
</gene>
<feature type="compositionally biased region" description="Polar residues" evidence="13">
    <location>
        <begin position="1349"/>
        <end position="1362"/>
    </location>
</feature>
<evidence type="ECO:0000256" key="2">
    <source>
        <dbReference type="ARBA" id="ARBA00007025"/>
    </source>
</evidence>
<feature type="compositionally biased region" description="Low complexity" evidence="13">
    <location>
        <begin position="1022"/>
        <end position="1040"/>
    </location>
</feature>
<evidence type="ECO:0000256" key="6">
    <source>
        <dbReference type="ARBA" id="ARBA00022801"/>
    </source>
</evidence>
<sequence length="1534" mass="157835">MTLVLADNGSLDLGGGLSLKIPLWYDDLAKTGMVPRYEDVAVLPPELLKQPVSLQQAAALAESARIRGLLRGRWMAAGKNFLAAVPPHGAAAQQQHDSAADAAAAADADAAGTSPPPAAAAAAAAFERQLHPAAELDTPATVHWSILQYRQQLQQQQEAAAAAEAARASKKRPASAAAGGGSGSGGGFGGLCGKEAKKLAAELAAGSGGQWWYVPGVGDGEQQAAAKRRRGAHLPPEAQAAWEDAALAKAWQVLVRRDVPRAAKLAAARRAGVAAEAERLAESCSRELRLRAAKAAREAGRGAGASLRRLLRDGQAWWRAAGREVVGASRAAARAAAEAARKAEEEREARRQQQRLNFLLTQTELYSHFMKNKLGTGDAAAAAAAGGTPGSTPVKQPPGFGGAAGSSPGPAGFSPLGVNPAGGFGSSPAPRGGGDAGGAGFSLQGLGVRIKQADLADDEAEAARLAAAAAAKAQAAAASAMGAAAAFDQEYAVGAAAVGAAPSQILQDQQQQMGMGLPPDQQQQQQQVDLTQPTTMPEASGVVQPSGFRGSLKGYQLKGVQWLSSLYDQGLNGILADEMGLGKTVQALAFLAHLAEARGVWGPFLVVAPASTLHNWDKELSSFTPGFKVLPYWGNLADRKTLRRLLAPSRLYGRAAPFHVALTSYQIAVADEAVLRKVKWQFMILDEAQAIKSSGSARWRALLTFGCRNRLLLSGTPIQNNLQELWALLHFIMPQLFDSRDAFNEWFSRGSNNAAAGAGGTGSGAPQMSLDKQQLARLHGVLGPFMLRRVKKDVVAEMVPKTEITLRCSLSRRQAQLYAALRRNLTLQDLLAMGARSAAGAAGRPGKPAVSAAASSRLMGLIMQMRKVCNHPELMEGQAERWPFTFAASTTANNPADNAPPVPAGPGRPPKQTVVPWVQVTGFRSHLAVVLPSVWGALIPPVLSPPVALVCSAAGLVAQQAALTAAPWSRALLLGINSRPMQPTLPAGAPPLLSIAASWRVSALAAAALQPPRRLRDLLPNTDAADAAGGDSSAAEDAGGAESGADDSDDPPRQPLAGPLLQVLGSAPPGQPYALAKALCDSGKLTALDSLLMTLKAEGHRVLVFCQMTTMMDLLEELFAYRRHRWLRLDGSTPIAERRDLVDAWQGGDSHFVFLLSTRAGGLGINLTAADTVIFYESDWNPTMDLQAMDRCHRLGQTRPVTVYRLVTAGTIEERIQSTAAAKTHVQRLVMAGDKGAAAAAAGEAGPAAEAGGGAAAEQEEEVEEDEHMLIQGNAPDDMLYDELDDEEGGPGASAAGSGGAMFVDDAPAALGAADVASLLFDDDLADEAAKQGLDSLSLSELNPDDGITNPSPGAAQQQQGLGFTAGRIPGFSSGLTTPSAGPQQPSPQGLGFGFQPGGSAPPPAAGGLGFAGGSTPGTASPAASGLPGASGAAAAASAGVGVAALSFKRRGVGRPPGPGRGAAAAAPGTGRGRGRRGRPPGSGKAGQIHGVAGEGGRGRGRGRRGRGRKKQGEAGGGGDWGDMGGGGVGEYGW</sequence>
<name>A0ABY8TJ49_TETOB</name>
<feature type="compositionally biased region" description="Low complexity" evidence="13">
    <location>
        <begin position="1417"/>
        <end position="1432"/>
    </location>
</feature>
<feature type="compositionally biased region" description="Acidic residues" evidence="13">
    <location>
        <begin position="1258"/>
        <end position="1267"/>
    </location>
</feature>
<evidence type="ECO:0000313" key="17">
    <source>
        <dbReference type="Proteomes" id="UP001244341"/>
    </source>
</evidence>
<comment type="subcellular location">
    <subcellularLocation>
        <location evidence="1 11">Nucleus</location>
    </subcellularLocation>
</comment>
<feature type="coiled-coil region" evidence="12">
    <location>
        <begin position="332"/>
        <end position="362"/>
    </location>
</feature>
<comment type="subunit">
    <text evidence="11">Component of the INO80 chromatin-remodeling complex.</text>
</comment>
<feature type="compositionally biased region" description="Low complexity" evidence="13">
    <location>
        <begin position="1241"/>
        <end position="1250"/>
    </location>
</feature>
<dbReference type="InterPro" id="IPR049730">
    <property type="entry name" value="SNF2/RAD54-like_C"/>
</dbReference>
<evidence type="ECO:0000256" key="13">
    <source>
        <dbReference type="SAM" id="MobiDB-lite"/>
    </source>
</evidence>
<dbReference type="Pfam" id="PF00176">
    <property type="entry name" value="SNF2-rel_dom"/>
    <property type="match status" value="1"/>
</dbReference>
<dbReference type="SMART" id="SM00490">
    <property type="entry name" value="HELICc"/>
    <property type="match status" value="1"/>
</dbReference>
<evidence type="ECO:0000256" key="12">
    <source>
        <dbReference type="SAM" id="Coils"/>
    </source>
</evidence>
<feature type="compositionally biased region" description="Gly residues" evidence="13">
    <location>
        <begin position="1407"/>
        <end position="1416"/>
    </location>
</feature>
<dbReference type="Proteomes" id="UP001244341">
    <property type="component" value="Chromosome 1b"/>
</dbReference>
<comment type="similarity">
    <text evidence="2 11">Belongs to the SNF2/RAD54 helicase family.</text>
</comment>
<dbReference type="PANTHER" id="PTHR45685:SF2">
    <property type="entry name" value="CHROMATIN-REMODELING ATPASE INO80"/>
    <property type="match status" value="1"/>
</dbReference>
<dbReference type="Pfam" id="PF13892">
    <property type="entry name" value="DBINO"/>
    <property type="match status" value="1"/>
</dbReference>
<feature type="domain" description="Helicase ATP-binding" evidence="14">
    <location>
        <begin position="548"/>
        <end position="746"/>
    </location>
</feature>
<dbReference type="InterPro" id="IPR020838">
    <property type="entry name" value="DBINO"/>
</dbReference>
<evidence type="ECO:0000259" key="14">
    <source>
        <dbReference type="SMART" id="SM00487"/>
    </source>
</evidence>
<evidence type="ECO:0000259" key="15">
    <source>
        <dbReference type="SMART" id="SM00490"/>
    </source>
</evidence>
<evidence type="ECO:0000256" key="9">
    <source>
        <dbReference type="ARBA" id="ARBA00023204"/>
    </source>
</evidence>
<evidence type="ECO:0000256" key="10">
    <source>
        <dbReference type="ARBA" id="ARBA00023242"/>
    </source>
</evidence>
<feature type="compositionally biased region" description="Gly residues" evidence="13">
    <location>
        <begin position="1514"/>
        <end position="1534"/>
    </location>
</feature>
<dbReference type="SMART" id="SM00487">
    <property type="entry name" value="DEXDc"/>
    <property type="match status" value="1"/>
</dbReference>
<keyword evidence="17" id="KW-1185">Reference proteome</keyword>
<dbReference type="InterPro" id="IPR027417">
    <property type="entry name" value="P-loop_NTPase"/>
</dbReference>
<evidence type="ECO:0000256" key="3">
    <source>
        <dbReference type="ARBA" id="ARBA00019805"/>
    </source>
</evidence>
<comment type="domain">
    <text evidence="11">The DBINO region is involved in binding to DNA.</text>
</comment>
<feature type="compositionally biased region" description="Pro residues" evidence="13">
    <location>
        <begin position="898"/>
        <end position="909"/>
    </location>
</feature>
<keyword evidence="5 11" id="KW-0227">DNA damage</keyword>
<keyword evidence="7 11" id="KW-0067">ATP-binding</keyword>
<feature type="region of interest" description="Disordered" evidence="13">
    <location>
        <begin position="1452"/>
        <end position="1534"/>
    </location>
</feature>
<evidence type="ECO:0000256" key="1">
    <source>
        <dbReference type="ARBA" id="ARBA00004123"/>
    </source>
</evidence>
<evidence type="ECO:0000256" key="8">
    <source>
        <dbReference type="ARBA" id="ARBA00023125"/>
    </source>
</evidence>
<feature type="compositionally biased region" description="Basic residues" evidence="13">
    <location>
        <begin position="1499"/>
        <end position="1510"/>
    </location>
</feature>
<keyword evidence="9 11" id="KW-0234">DNA repair</keyword>
<feature type="region of interest" description="Disordered" evidence="13">
    <location>
        <begin position="381"/>
        <end position="438"/>
    </location>
</feature>